<dbReference type="Proteomes" id="UP000179013">
    <property type="component" value="Unassembled WGS sequence"/>
</dbReference>
<dbReference type="AlphaFoldDB" id="A0A1F7XHS3"/>
<reference evidence="1 2" key="1">
    <citation type="journal article" date="2016" name="Nat. Commun.">
        <title>Thousands of microbial genomes shed light on interconnected biogeochemical processes in an aquifer system.</title>
        <authorList>
            <person name="Anantharaman K."/>
            <person name="Brown C.T."/>
            <person name="Hug L.A."/>
            <person name="Sharon I."/>
            <person name="Castelle C.J."/>
            <person name="Probst A.J."/>
            <person name="Thomas B.C."/>
            <person name="Singh A."/>
            <person name="Wilkins M.J."/>
            <person name="Karaoz U."/>
            <person name="Brodie E.L."/>
            <person name="Williams K.H."/>
            <person name="Hubbard S.S."/>
            <person name="Banfield J.F."/>
        </authorList>
    </citation>
    <scope>NUCLEOTIDE SEQUENCE [LARGE SCALE GENOMIC DNA]</scope>
</reference>
<comment type="caution">
    <text evidence="1">The sequence shown here is derived from an EMBL/GenBank/DDBJ whole genome shotgun (WGS) entry which is preliminary data.</text>
</comment>
<gene>
    <name evidence="1" type="ORF">A2V80_01345</name>
</gene>
<name>A0A1F7XHS3_9BACT</name>
<sequence length="139" mass="15621">MPKRIIVLLTGVTVILLAFVIYKLAGSPPIPLPPVSYKVSQENELHDYLKGRDVTITVATNGQVVVTESGRILTDISYTPETLYNLTTLGERMILPKPQNWKERVILLFYPFYKIGFTATTAFLYHVIPVKITITVNAE</sequence>
<dbReference type="EMBL" id="MGFU01000003">
    <property type="protein sequence ID" value="OGM14557.1"/>
    <property type="molecule type" value="Genomic_DNA"/>
</dbReference>
<accession>A0A1F7XHS3</accession>
<protein>
    <submittedName>
        <fullName evidence="1">Uncharacterized protein</fullName>
    </submittedName>
</protein>
<proteinExistence type="predicted"/>
<evidence type="ECO:0000313" key="2">
    <source>
        <dbReference type="Proteomes" id="UP000179013"/>
    </source>
</evidence>
<evidence type="ECO:0000313" key="1">
    <source>
        <dbReference type="EMBL" id="OGM14557.1"/>
    </source>
</evidence>
<organism evidence="1 2">
    <name type="scientific">Candidatus Woesebacteria bacterium RBG_16_39_8b</name>
    <dbReference type="NCBI Taxonomy" id="1802482"/>
    <lineage>
        <taxon>Bacteria</taxon>
        <taxon>Candidatus Woeseibacteriota</taxon>
    </lineage>
</organism>